<dbReference type="RefSeq" id="WP_174624942.1">
    <property type="nucleotide sequence ID" value="NZ_CADCXN010000043.1"/>
</dbReference>
<organism evidence="1 2">
    <name type="scientific">Candidatus Methylobacter favarea</name>
    <dbReference type="NCBI Taxonomy" id="2707345"/>
    <lineage>
        <taxon>Bacteria</taxon>
        <taxon>Pseudomonadati</taxon>
        <taxon>Pseudomonadota</taxon>
        <taxon>Gammaproteobacteria</taxon>
        <taxon>Methylococcales</taxon>
        <taxon>Methylococcaceae</taxon>
        <taxon>Methylobacter</taxon>
    </lineage>
</organism>
<keyword evidence="2" id="KW-1185">Reference proteome</keyword>
<dbReference type="AlphaFoldDB" id="A0A8S0XHR7"/>
<gene>
    <name evidence="1" type="ORF">METHB2_160040</name>
</gene>
<evidence type="ECO:0000313" key="1">
    <source>
        <dbReference type="EMBL" id="CAA9889973.1"/>
    </source>
</evidence>
<dbReference type="Proteomes" id="UP000494216">
    <property type="component" value="Unassembled WGS sequence"/>
</dbReference>
<proteinExistence type="predicted"/>
<evidence type="ECO:0000313" key="2">
    <source>
        <dbReference type="Proteomes" id="UP000494216"/>
    </source>
</evidence>
<name>A0A8S0XHR7_9GAMM</name>
<protein>
    <submittedName>
        <fullName evidence="1">Uncharacterized protein</fullName>
    </submittedName>
</protein>
<sequence>MDVQKMDETDKLNFIIGALKNKPALIDEIVEKAASELDEPDRKTLYTLVVATKGYMAKMEKYHNAKDNAVPGEYLLFAIEHACALNRVIPHWARQAFHDCWHSYRSYDVNTFSDAFHLEKRRNIAQRRKRWMLQYLVWGDVIRLHRESPTKNPISRSTFDKVAKKYGISGGTVRDIYYEVSPKQEIKKVKNQAKTKTSKKQT</sequence>
<accession>A0A8S0XHR7</accession>
<dbReference type="EMBL" id="CADCXN010000043">
    <property type="protein sequence ID" value="CAA9889973.1"/>
    <property type="molecule type" value="Genomic_DNA"/>
</dbReference>
<reference evidence="1 2" key="1">
    <citation type="submission" date="2020-02" db="EMBL/GenBank/DDBJ databases">
        <authorList>
            <person name="Hogendoorn C."/>
        </authorList>
    </citation>
    <scope>NUCLEOTIDE SEQUENCE [LARGE SCALE GENOMIC DNA]</scope>
    <source>
        <strain evidence="1">METHB21</strain>
    </source>
</reference>
<comment type="caution">
    <text evidence="1">The sequence shown here is derived from an EMBL/GenBank/DDBJ whole genome shotgun (WGS) entry which is preliminary data.</text>
</comment>